<dbReference type="CDD" id="cd04301">
    <property type="entry name" value="NAT_SF"/>
    <property type="match status" value="1"/>
</dbReference>
<dbReference type="InterPro" id="IPR016181">
    <property type="entry name" value="Acyl_CoA_acyltransferase"/>
</dbReference>
<evidence type="ECO:0000313" key="3">
    <source>
        <dbReference type="Proteomes" id="UP000437575"/>
    </source>
</evidence>
<dbReference type="InterPro" id="IPR000182">
    <property type="entry name" value="GNAT_dom"/>
</dbReference>
<proteinExistence type="predicted"/>
<dbReference type="GO" id="GO:0016747">
    <property type="term" value="F:acyltransferase activity, transferring groups other than amino-acyl groups"/>
    <property type="evidence" value="ECO:0007669"/>
    <property type="project" value="InterPro"/>
</dbReference>
<dbReference type="EMBL" id="WKKZ01000918">
    <property type="protein sequence ID" value="MSE06434.1"/>
    <property type="molecule type" value="Genomic_DNA"/>
</dbReference>
<comment type="caution">
    <text evidence="2">The sequence shown here is derived from an EMBL/GenBank/DDBJ whole genome shotgun (WGS) entry which is preliminary data.</text>
</comment>
<feature type="non-terminal residue" evidence="2">
    <location>
        <position position="100"/>
    </location>
</feature>
<dbReference type="Gene3D" id="3.40.630.30">
    <property type="match status" value="1"/>
</dbReference>
<protein>
    <submittedName>
        <fullName evidence="2">GNAT family N-acetyltransferase</fullName>
    </submittedName>
</protein>
<gene>
    <name evidence="2" type="ORF">GKC34_11895</name>
</gene>
<name>A0A6A8LRV6_9LACO</name>
<dbReference type="AlphaFoldDB" id="A0A6A8LRV6"/>
<dbReference type="PROSITE" id="PS51186">
    <property type="entry name" value="GNAT"/>
    <property type="match status" value="1"/>
</dbReference>
<dbReference type="Pfam" id="PF13420">
    <property type="entry name" value="Acetyltransf_4"/>
    <property type="match status" value="1"/>
</dbReference>
<evidence type="ECO:0000313" key="2">
    <source>
        <dbReference type="EMBL" id="MSE06434.1"/>
    </source>
</evidence>
<sequence>MEKAKIRLANLNDAKRILQIYRPYVENTAITFEYTVPTLEEFKSRIVSIVKKYPYIVAEIDGKIMGYAYANTFKNREAYDWSVETSIYVDENSRGKGLGL</sequence>
<dbReference type="SUPFAM" id="SSF55729">
    <property type="entry name" value="Acyl-CoA N-acyltransferases (Nat)"/>
    <property type="match status" value="1"/>
</dbReference>
<organism evidence="2 3">
    <name type="scientific">Ligilactobacillus salivarius</name>
    <dbReference type="NCBI Taxonomy" id="1624"/>
    <lineage>
        <taxon>Bacteria</taxon>
        <taxon>Bacillati</taxon>
        <taxon>Bacillota</taxon>
        <taxon>Bacilli</taxon>
        <taxon>Lactobacillales</taxon>
        <taxon>Lactobacillaceae</taxon>
        <taxon>Ligilactobacillus</taxon>
    </lineage>
</organism>
<accession>A0A6A8LRV6</accession>
<feature type="domain" description="N-acetyltransferase" evidence="1">
    <location>
        <begin position="4"/>
        <end position="100"/>
    </location>
</feature>
<reference evidence="2 3" key="1">
    <citation type="submission" date="2019-11" db="EMBL/GenBank/DDBJ databases">
        <title>Draft Genome Sequence of Plant Growth-Promoting Rhizosphere-Associated Bacteria.</title>
        <authorList>
            <person name="Vasilyev I.Y."/>
            <person name="Radchenko V."/>
            <person name="Ilnitskaya E.V."/>
        </authorList>
    </citation>
    <scope>NUCLEOTIDE SEQUENCE [LARGE SCALE GENOMIC DNA]</scope>
    <source>
        <strain evidence="2 3">VRA_1sq_f</strain>
    </source>
</reference>
<dbReference type="Proteomes" id="UP000437575">
    <property type="component" value="Unassembled WGS sequence"/>
</dbReference>
<keyword evidence="2" id="KW-0808">Transferase</keyword>
<evidence type="ECO:0000259" key="1">
    <source>
        <dbReference type="PROSITE" id="PS51186"/>
    </source>
</evidence>